<dbReference type="EMBL" id="AMZH03007371">
    <property type="protein sequence ID" value="RRT61472.1"/>
    <property type="molecule type" value="Genomic_DNA"/>
</dbReference>
<evidence type="ECO:0000313" key="2">
    <source>
        <dbReference type="EMBL" id="RRT61472.1"/>
    </source>
</evidence>
<dbReference type="Proteomes" id="UP000287651">
    <property type="component" value="Unassembled WGS sequence"/>
</dbReference>
<gene>
    <name evidence="2" type="ORF">B296_00044152</name>
</gene>
<organism evidence="2 3">
    <name type="scientific">Ensete ventricosum</name>
    <name type="common">Abyssinian banana</name>
    <name type="synonym">Musa ensete</name>
    <dbReference type="NCBI Taxonomy" id="4639"/>
    <lineage>
        <taxon>Eukaryota</taxon>
        <taxon>Viridiplantae</taxon>
        <taxon>Streptophyta</taxon>
        <taxon>Embryophyta</taxon>
        <taxon>Tracheophyta</taxon>
        <taxon>Spermatophyta</taxon>
        <taxon>Magnoliopsida</taxon>
        <taxon>Liliopsida</taxon>
        <taxon>Zingiberales</taxon>
        <taxon>Musaceae</taxon>
        <taxon>Ensete</taxon>
    </lineage>
</organism>
<evidence type="ECO:0000313" key="3">
    <source>
        <dbReference type="Proteomes" id="UP000287651"/>
    </source>
</evidence>
<name>A0A426ZC05_ENSVE</name>
<protein>
    <submittedName>
        <fullName evidence="2">Uncharacterized protein</fullName>
    </submittedName>
</protein>
<dbReference type="AlphaFoldDB" id="A0A426ZC05"/>
<feature type="compositionally biased region" description="Basic and acidic residues" evidence="1">
    <location>
        <begin position="92"/>
        <end position="111"/>
    </location>
</feature>
<reference evidence="2 3" key="1">
    <citation type="journal article" date="2014" name="Agronomy (Basel)">
        <title>A Draft Genome Sequence for Ensete ventricosum, the Drought-Tolerant Tree Against Hunger.</title>
        <authorList>
            <person name="Harrison J."/>
            <person name="Moore K.A."/>
            <person name="Paszkiewicz K."/>
            <person name="Jones T."/>
            <person name="Grant M."/>
            <person name="Ambacheew D."/>
            <person name="Muzemil S."/>
            <person name="Studholme D.J."/>
        </authorList>
    </citation>
    <scope>NUCLEOTIDE SEQUENCE [LARGE SCALE GENOMIC DNA]</scope>
</reference>
<sequence>MTISDRMVVIDFISCILLASLELNSEQIKKIFYPHMTYSDQPELQSQEWSVMTCMKNLRQERSGGRQRRSIRTERLRLVLSIPSPIHNSTTDVDRVANVRSVEAESERSRSPDSPAEVTRRTAPVPFYETSRDIRRRNWIQSAVEWVAGGLPKIVGIDKR</sequence>
<accession>A0A426ZC05</accession>
<proteinExistence type="predicted"/>
<evidence type="ECO:0000256" key="1">
    <source>
        <dbReference type="SAM" id="MobiDB-lite"/>
    </source>
</evidence>
<comment type="caution">
    <text evidence="2">The sequence shown here is derived from an EMBL/GenBank/DDBJ whole genome shotgun (WGS) entry which is preliminary data.</text>
</comment>
<feature type="region of interest" description="Disordered" evidence="1">
    <location>
        <begin position="85"/>
        <end position="124"/>
    </location>
</feature>